<proteinExistence type="predicted"/>
<dbReference type="AlphaFoldDB" id="A0A955L892"/>
<evidence type="ECO:0000313" key="2">
    <source>
        <dbReference type="Proteomes" id="UP000754563"/>
    </source>
</evidence>
<reference evidence="1" key="2">
    <citation type="journal article" date="2021" name="Microbiome">
        <title>Successional dynamics and alternative stable states in a saline activated sludge microbial community over 9 years.</title>
        <authorList>
            <person name="Wang Y."/>
            <person name="Ye J."/>
            <person name="Ju F."/>
            <person name="Liu L."/>
            <person name="Boyd J.A."/>
            <person name="Deng Y."/>
            <person name="Parks D.H."/>
            <person name="Jiang X."/>
            <person name="Yin X."/>
            <person name="Woodcroft B.J."/>
            <person name="Tyson G.W."/>
            <person name="Hugenholtz P."/>
            <person name="Polz M.F."/>
            <person name="Zhang T."/>
        </authorList>
    </citation>
    <scope>NUCLEOTIDE SEQUENCE</scope>
    <source>
        <strain evidence="1">HKST-UBA11</strain>
    </source>
</reference>
<organism evidence="1 2">
    <name type="scientific">Candidatus Dojkabacteria bacterium</name>
    <dbReference type="NCBI Taxonomy" id="2099670"/>
    <lineage>
        <taxon>Bacteria</taxon>
        <taxon>Candidatus Dojkabacteria</taxon>
    </lineage>
</organism>
<accession>A0A955L892</accession>
<dbReference type="Gene3D" id="1.10.3210.10">
    <property type="entry name" value="Hypothetical protein af1432"/>
    <property type="match status" value="1"/>
</dbReference>
<comment type="caution">
    <text evidence="1">The sequence shown here is derived from an EMBL/GenBank/DDBJ whole genome shotgun (WGS) entry which is preliminary data.</text>
</comment>
<protein>
    <submittedName>
        <fullName evidence="1">HD domain-containing protein</fullName>
    </submittedName>
</protein>
<dbReference type="EMBL" id="JAGQLH010000019">
    <property type="protein sequence ID" value="MCA9385431.1"/>
    <property type="molecule type" value="Genomic_DNA"/>
</dbReference>
<dbReference type="Proteomes" id="UP000754563">
    <property type="component" value="Unassembled WGS sequence"/>
</dbReference>
<gene>
    <name evidence="1" type="ORF">KC717_02160</name>
</gene>
<evidence type="ECO:0000313" key="1">
    <source>
        <dbReference type="EMBL" id="MCA9385431.1"/>
    </source>
</evidence>
<sequence length="219" mass="25644">MNIHQIYSKYSIPPNLKTHMLSTAALAKIIINSWVDAENQVDYERVILSCLLHDMGNIIKFKFQNLDPQSELINELDHWKKVQKEFKEKYGDDEENATFQIVEEISIPNSVVKLLHDKEIYHENDLQKFDNEINICRYVDSVIAPDGIVSLAEKIKYSEIRYGNIPGTRVASDLWPLIVEFLYKIEEIIQKNTIIDITQITQEELTQHFQELLEFEIYG</sequence>
<reference evidence="1" key="1">
    <citation type="submission" date="2020-04" db="EMBL/GenBank/DDBJ databases">
        <authorList>
            <person name="Zhang T."/>
        </authorList>
    </citation>
    <scope>NUCLEOTIDE SEQUENCE</scope>
    <source>
        <strain evidence="1">HKST-UBA11</strain>
    </source>
</reference>
<name>A0A955L892_9BACT</name>
<dbReference type="SUPFAM" id="SSF109604">
    <property type="entry name" value="HD-domain/PDEase-like"/>
    <property type="match status" value="1"/>
</dbReference>